<evidence type="ECO:0000256" key="1">
    <source>
        <dbReference type="SAM" id="Phobius"/>
    </source>
</evidence>
<feature type="transmembrane region" description="Helical" evidence="1">
    <location>
        <begin position="20"/>
        <end position="36"/>
    </location>
</feature>
<keyword evidence="1" id="KW-0812">Transmembrane</keyword>
<dbReference type="AlphaFoldDB" id="A0A6N2Z9U4"/>
<organism evidence="3">
    <name type="scientific">Paraprevotella clara</name>
    <dbReference type="NCBI Taxonomy" id="454154"/>
    <lineage>
        <taxon>Bacteria</taxon>
        <taxon>Pseudomonadati</taxon>
        <taxon>Bacteroidota</taxon>
        <taxon>Bacteroidia</taxon>
        <taxon>Bacteroidales</taxon>
        <taxon>Prevotellaceae</taxon>
        <taxon>Paraprevotella</taxon>
    </lineage>
</organism>
<dbReference type="Pfam" id="PF01757">
    <property type="entry name" value="Acyl_transf_3"/>
    <property type="match status" value="1"/>
</dbReference>
<evidence type="ECO:0000313" key="3">
    <source>
        <dbReference type="EMBL" id="VYT76189.1"/>
    </source>
</evidence>
<keyword evidence="1" id="KW-0472">Membrane</keyword>
<keyword evidence="3" id="KW-0012">Acyltransferase</keyword>
<keyword evidence="1" id="KW-1133">Transmembrane helix</keyword>
<dbReference type="GO" id="GO:0016747">
    <property type="term" value="F:acyltransferase activity, transferring groups other than amino-acyl groups"/>
    <property type="evidence" value="ECO:0007669"/>
    <property type="project" value="InterPro"/>
</dbReference>
<feature type="transmembrane region" description="Helical" evidence="1">
    <location>
        <begin position="48"/>
        <end position="66"/>
    </location>
</feature>
<feature type="transmembrane region" description="Helical" evidence="1">
    <location>
        <begin position="183"/>
        <end position="201"/>
    </location>
</feature>
<evidence type="ECO:0000259" key="2">
    <source>
        <dbReference type="Pfam" id="PF01757"/>
    </source>
</evidence>
<proteinExistence type="predicted"/>
<sequence>MPLWKIPLLFTGAVSINPHMWFVCVITFSYFLFFLIKKTVGLERKGMCVAVYIVGMVLFSVVCRQIHYPAHYWRNLWALVLGFYLALYEKDMMSTKARVLLLLAVVELYLLSYTMFSNDNVDSYMLNANIAMLAIVIFALLFRRVSLRPRSAVVCFSSLSYLVYLLHGSIFNVQWYLWGHRSLAFVLVVSVICAMLLKYPIDYILKKMRK</sequence>
<name>A0A6N2Z9U4_9BACT</name>
<feature type="transmembrane region" description="Helical" evidence="1">
    <location>
        <begin position="124"/>
        <end position="142"/>
    </location>
</feature>
<feature type="transmembrane region" description="Helical" evidence="1">
    <location>
        <begin position="100"/>
        <end position="118"/>
    </location>
</feature>
<dbReference type="EMBL" id="CACRUT010000006">
    <property type="protein sequence ID" value="VYT76189.1"/>
    <property type="molecule type" value="Genomic_DNA"/>
</dbReference>
<feature type="transmembrane region" description="Helical" evidence="1">
    <location>
        <begin position="72"/>
        <end position="88"/>
    </location>
</feature>
<feature type="transmembrane region" description="Helical" evidence="1">
    <location>
        <begin position="154"/>
        <end position="177"/>
    </location>
</feature>
<protein>
    <submittedName>
        <fullName evidence="3">Acyltransferase family protein</fullName>
    </submittedName>
</protein>
<keyword evidence="3" id="KW-0808">Transferase</keyword>
<feature type="domain" description="Acyltransferase 3" evidence="2">
    <location>
        <begin position="12"/>
        <end position="196"/>
    </location>
</feature>
<dbReference type="InterPro" id="IPR002656">
    <property type="entry name" value="Acyl_transf_3_dom"/>
</dbReference>
<gene>
    <name evidence="3" type="ORF">PCLFYP37_01053</name>
</gene>
<accession>A0A6N2Z9U4</accession>
<reference evidence="3" key="1">
    <citation type="submission" date="2019-11" db="EMBL/GenBank/DDBJ databases">
        <authorList>
            <person name="Feng L."/>
        </authorList>
    </citation>
    <scope>NUCLEOTIDE SEQUENCE</scope>
    <source>
        <strain evidence="3">PclaraLFYP37</strain>
    </source>
</reference>